<name>A0A8D8W501_9HEMI</name>
<accession>A0A8D8W501</accession>
<keyword evidence="1" id="KW-0812">Transmembrane</keyword>
<evidence type="ECO:0000256" key="1">
    <source>
        <dbReference type="SAM" id="Phobius"/>
    </source>
</evidence>
<dbReference type="EMBL" id="HBUF01139572">
    <property type="protein sequence ID" value="CAG6646023.1"/>
    <property type="molecule type" value="Transcribed_RNA"/>
</dbReference>
<organism evidence="2">
    <name type="scientific">Cacopsylla melanoneura</name>
    <dbReference type="NCBI Taxonomy" id="428564"/>
    <lineage>
        <taxon>Eukaryota</taxon>
        <taxon>Metazoa</taxon>
        <taxon>Ecdysozoa</taxon>
        <taxon>Arthropoda</taxon>
        <taxon>Hexapoda</taxon>
        <taxon>Insecta</taxon>
        <taxon>Pterygota</taxon>
        <taxon>Neoptera</taxon>
        <taxon>Paraneoptera</taxon>
        <taxon>Hemiptera</taxon>
        <taxon>Sternorrhyncha</taxon>
        <taxon>Psylloidea</taxon>
        <taxon>Psyllidae</taxon>
        <taxon>Psyllinae</taxon>
        <taxon>Cacopsylla</taxon>
    </lineage>
</organism>
<feature type="transmembrane region" description="Helical" evidence="1">
    <location>
        <begin position="110"/>
        <end position="133"/>
    </location>
</feature>
<sequence length="184" mass="20406">MVSRILSSHFQRLTTPLTVRVGSYRMVRGFTRRTWRRLSTRIGTRGLRVRSLVVLLVIVVGSLFLFLSEPRWNLIAVRVLELVSTSSIYRRQSVAITVVRLSFRLPVSIIVVQILVSTTAVVVLLLLLLISVVGSASVSVVQIISTSSCALATPVLVLSRRPPTTITFRVRESPTPSSPVLICR</sequence>
<feature type="transmembrane region" description="Helical" evidence="1">
    <location>
        <begin position="47"/>
        <end position="66"/>
    </location>
</feature>
<dbReference type="AlphaFoldDB" id="A0A8D8W501"/>
<evidence type="ECO:0000313" key="2">
    <source>
        <dbReference type="EMBL" id="CAG6646023.1"/>
    </source>
</evidence>
<keyword evidence="1" id="KW-1133">Transmembrane helix</keyword>
<keyword evidence="1" id="KW-0472">Membrane</keyword>
<protein>
    <submittedName>
        <fullName evidence="2">Uncharacterized protein</fullName>
    </submittedName>
</protein>
<proteinExistence type="predicted"/>
<reference evidence="2" key="1">
    <citation type="submission" date="2021-05" db="EMBL/GenBank/DDBJ databases">
        <authorList>
            <person name="Alioto T."/>
            <person name="Alioto T."/>
            <person name="Gomez Garrido J."/>
        </authorList>
    </citation>
    <scope>NUCLEOTIDE SEQUENCE</scope>
</reference>